<name>A0A8J5VWZ3_ZIZPA</name>
<evidence type="ECO:0000313" key="2">
    <source>
        <dbReference type="EMBL" id="KAG8062268.1"/>
    </source>
</evidence>
<keyword evidence="1" id="KW-0812">Transmembrane</keyword>
<dbReference type="InterPro" id="IPR008586">
    <property type="entry name" value="DUF868_pln"/>
</dbReference>
<keyword evidence="1" id="KW-0472">Membrane</keyword>
<accession>A0A8J5VWZ3</accession>
<feature type="transmembrane region" description="Helical" evidence="1">
    <location>
        <begin position="60"/>
        <end position="83"/>
    </location>
</feature>
<keyword evidence="3" id="KW-1185">Reference proteome</keyword>
<organism evidence="2 3">
    <name type="scientific">Zizania palustris</name>
    <name type="common">Northern wild rice</name>
    <dbReference type="NCBI Taxonomy" id="103762"/>
    <lineage>
        <taxon>Eukaryota</taxon>
        <taxon>Viridiplantae</taxon>
        <taxon>Streptophyta</taxon>
        <taxon>Embryophyta</taxon>
        <taxon>Tracheophyta</taxon>
        <taxon>Spermatophyta</taxon>
        <taxon>Magnoliopsida</taxon>
        <taxon>Liliopsida</taxon>
        <taxon>Poales</taxon>
        <taxon>Poaceae</taxon>
        <taxon>BOP clade</taxon>
        <taxon>Oryzoideae</taxon>
        <taxon>Oryzeae</taxon>
        <taxon>Zizaniinae</taxon>
        <taxon>Zizania</taxon>
    </lineage>
</organism>
<gene>
    <name evidence="2" type="ORF">GUJ93_ZPchr0003g18026</name>
</gene>
<protein>
    <submittedName>
        <fullName evidence="2">Uncharacterized protein</fullName>
    </submittedName>
</protein>
<dbReference type="PANTHER" id="PTHR31972">
    <property type="entry name" value="EXPRESSED PROTEIN"/>
    <property type="match status" value="1"/>
</dbReference>
<comment type="caution">
    <text evidence="2">The sequence shown here is derived from an EMBL/GenBank/DDBJ whole genome shotgun (WGS) entry which is preliminary data.</text>
</comment>
<dbReference type="PANTHER" id="PTHR31972:SF2">
    <property type="entry name" value="DUF868 FAMILY PROTEIN (DUF868)"/>
    <property type="match status" value="1"/>
</dbReference>
<proteinExistence type="predicted"/>
<sequence length="238" mass="25053">MLCRNPQSFFLTAPIPALYVKHGQVFPASASEDQLSESLQSIAFFNNMINAAEGSENTAAIIGVLVLIFVAAVSSILGGARGWPGPGGSGGRRGVTTGGSIVDGGDGAVLHGVCLPRKDQRRLVTVVWNKNIINQSFTISIDRLKAAAAGGSCSGDDGPPTHKVELKPWPFWSKKGLKTLDVNGDRLDIFWDLRPLVPSASEARLPVCHLDGAERGGGVCPGRGRQWRAARSGEVANG</sequence>
<dbReference type="Proteomes" id="UP000729402">
    <property type="component" value="Unassembled WGS sequence"/>
</dbReference>
<reference evidence="2" key="1">
    <citation type="journal article" date="2021" name="bioRxiv">
        <title>Whole Genome Assembly and Annotation of Northern Wild Rice, Zizania palustris L., Supports a Whole Genome Duplication in the Zizania Genus.</title>
        <authorList>
            <person name="Haas M."/>
            <person name="Kono T."/>
            <person name="Macchietto M."/>
            <person name="Millas R."/>
            <person name="McGilp L."/>
            <person name="Shao M."/>
            <person name="Duquette J."/>
            <person name="Hirsch C.N."/>
            <person name="Kimball J."/>
        </authorList>
    </citation>
    <scope>NUCLEOTIDE SEQUENCE</scope>
    <source>
        <tissue evidence="2">Fresh leaf tissue</tissue>
    </source>
</reference>
<dbReference type="EMBL" id="JAAALK010000286">
    <property type="protein sequence ID" value="KAG8062268.1"/>
    <property type="molecule type" value="Genomic_DNA"/>
</dbReference>
<reference evidence="2" key="2">
    <citation type="submission" date="2021-02" db="EMBL/GenBank/DDBJ databases">
        <authorList>
            <person name="Kimball J.A."/>
            <person name="Haas M.W."/>
            <person name="Macchietto M."/>
            <person name="Kono T."/>
            <person name="Duquette J."/>
            <person name="Shao M."/>
        </authorList>
    </citation>
    <scope>NUCLEOTIDE SEQUENCE</scope>
    <source>
        <tissue evidence="2">Fresh leaf tissue</tissue>
    </source>
</reference>
<evidence type="ECO:0000256" key="1">
    <source>
        <dbReference type="SAM" id="Phobius"/>
    </source>
</evidence>
<keyword evidence="1" id="KW-1133">Transmembrane helix</keyword>
<dbReference type="AlphaFoldDB" id="A0A8J5VWZ3"/>
<dbReference type="Pfam" id="PF05910">
    <property type="entry name" value="DUF868"/>
    <property type="match status" value="1"/>
</dbReference>
<evidence type="ECO:0000313" key="3">
    <source>
        <dbReference type="Proteomes" id="UP000729402"/>
    </source>
</evidence>